<dbReference type="InterPro" id="IPR053151">
    <property type="entry name" value="RNase_H-like"/>
</dbReference>
<dbReference type="AlphaFoldDB" id="A0A9D3ZVB6"/>
<dbReference type="GO" id="GO:0003676">
    <property type="term" value="F:nucleic acid binding"/>
    <property type="evidence" value="ECO:0007669"/>
    <property type="project" value="InterPro"/>
</dbReference>
<keyword evidence="3" id="KW-1185">Reference proteome</keyword>
<dbReference type="Proteomes" id="UP000828251">
    <property type="component" value="Unassembled WGS sequence"/>
</dbReference>
<dbReference type="EMBL" id="JAIQCV010000009">
    <property type="protein sequence ID" value="KAH1066445.1"/>
    <property type="molecule type" value="Genomic_DNA"/>
</dbReference>
<dbReference type="InterPro" id="IPR002156">
    <property type="entry name" value="RNaseH_domain"/>
</dbReference>
<evidence type="ECO:0000313" key="3">
    <source>
        <dbReference type="Proteomes" id="UP000828251"/>
    </source>
</evidence>
<dbReference type="PANTHER" id="PTHR47723:SF19">
    <property type="entry name" value="POLYNUCLEOTIDYL TRANSFERASE, RIBONUCLEASE H-LIKE SUPERFAMILY PROTEIN"/>
    <property type="match status" value="1"/>
</dbReference>
<dbReference type="Pfam" id="PF13456">
    <property type="entry name" value="RVT_3"/>
    <property type="match status" value="1"/>
</dbReference>
<dbReference type="OrthoDB" id="1436468at2759"/>
<comment type="caution">
    <text evidence="2">The sequence shown here is derived from an EMBL/GenBank/DDBJ whole genome shotgun (WGS) entry which is preliminary data.</text>
</comment>
<dbReference type="CDD" id="cd06222">
    <property type="entry name" value="RNase_H_like"/>
    <property type="match status" value="1"/>
</dbReference>
<protein>
    <recommendedName>
        <fullName evidence="1">RNase H type-1 domain-containing protein</fullName>
    </recommendedName>
</protein>
<gene>
    <name evidence="2" type="ORF">J1N35_031432</name>
</gene>
<feature type="domain" description="RNase H type-1" evidence="1">
    <location>
        <begin position="22"/>
        <end position="82"/>
    </location>
</feature>
<evidence type="ECO:0000259" key="1">
    <source>
        <dbReference type="Pfam" id="PF13456"/>
    </source>
</evidence>
<name>A0A9D3ZVB6_9ROSI</name>
<proteinExistence type="predicted"/>
<dbReference type="InterPro" id="IPR012337">
    <property type="entry name" value="RNaseH-like_sf"/>
</dbReference>
<dbReference type="InterPro" id="IPR036397">
    <property type="entry name" value="RNaseH_sf"/>
</dbReference>
<dbReference type="PANTHER" id="PTHR47723">
    <property type="entry name" value="OS05G0353850 PROTEIN"/>
    <property type="match status" value="1"/>
</dbReference>
<dbReference type="GO" id="GO:0004523">
    <property type="term" value="F:RNA-DNA hybrid ribonuclease activity"/>
    <property type="evidence" value="ECO:0007669"/>
    <property type="project" value="InterPro"/>
</dbReference>
<evidence type="ECO:0000313" key="2">
    <source>
        <dbReference type="EMBL" id="KAH1066445.1"/>
    </source>
</evidence>
<sequence length="119" mass="13808">MRRERTMGIQVLWLQLRVFFEMIKIILESDTREAVELINRQDFLSSLGLVRDIQQLCKRQWDVRVVRVPRQTNKAADILTKLALDSRLDLYQFGAPVPVVLQQMSQDASSSSSSMSFIH</sequence>
<reference evidence="2 3" key="1">
    <citation type="journal article" date="2021" name="Plant Biotechnol. J.">
        <title>Multi-omics assisted identification of the key and species-specific regulatory components of drought-tolerant mechanisms in Gossypium stocksii.</title>
        <authorList>
            <person name="Yu D."/>
            <person name="Ke L."/>
            <person name="Zhang D."/>
            <person name="Wu Y."/>
            <person name="Sun Y."/>
            <person name="Mei J."/>
            <person name="Sun J."/>
            <person name="Sun Y."/>
        </authorList>
    </citation>
    <scope>NUCLEOTIDE SEQUENCE [LARGE SCALE GENOMIC DNA]</scope>
    <source>
        <strain evidence="3">cv. E1</strain>
        <tissue evidence="2">Leaf</tissue>
    </source>
</reference>
<dbReference type="InterPro" id="IPR044730">
    <property type="entry name" value="RNase_H-like_dom_plant"/>
</dbReference>
<organism evidence="2 3">
    <name type="scientific">Gossypium stocksii</name>
    <dbReference type="NCBI Taxonomy" id="47602"/>
    <lineage>
        <taxon>Eukaryota</taxon>
        <taxon>Viridiplantae</taxon>
        <taxon>Streptophyta</taxon>
        <taxon>Embryophyta</taxon>
        <taxon>Tracheophyta</taxon>
        <taxon>Spermatophyta</taxon>
        <taxon>Magnoliopsida</taxon>
        <taxon>eudicotyledons</taxon>
        <taxon>Gunneridae</taxon>
        <taxon>Pentapetalae</taxon>
        <taxon>rosids</taxon>
        <taxon>malvids</taxon>
        <taxon>Malvales</taxon>
        <taxon>Malvaceae</taxon>
        <taxon>Malvoideae</taxon>
        <taxon>Gossypium</taxon>
    </lineage>
</organism>
<accession>A0A9D3ZVB6</accession>
<dbReference type="Gene3D" id="3.30.420.10">
    <property type="entry name" value="Ribonuclease H-like superfamily/Ribonuclease H"/>
    <property type="match status" value="1"/>
</dbReference>
<dbReference type="SUPFAM" id="SSF53098">
    <property type="entry name" value="Ribonuclease H-like"/>
    <property type="match status" value="1"/>
</dbReference>